<dbReference type="AlphaFoldDB" id="A0AAV4NW92"/>
<gene>
    <name evidence="1" type="ORF">CEXT_542501</name>
</gene>
<proteinExistence type="predicted"/>
<organism evidence="1 2">
    <name type="scientific">Caerostris extrusa</name>
    <name type="common">Bark spider</name>
    <name type="synonym">Caerostris bankana</name>
    <dbReference type="NCBI Taxonomy" id="172846"/>
    <lineage>
        <taxon>Eukaryota</taxon>
        <taxon>Metazoa</taxon>
        <taxon>Ecdysozoa</taxon>
        <taxon>Arthropoda</taxon>
        <taxon>Chelicerata</taxon>
        <taxon>Arachnida</taxon>
        <taxon>Araneae</taxon>
        <taxon>Araneomorphae</taxon>
        <taxon>Entelegynae</taxon>
        <taxon>Araneoidea</taxon>
        <taxon>Araneidae</taxon>
        <taxon>Caerostris</taxon>
    </lineage>
</organism>
<dbReference type="Proteomes" id="UP001054945">
    <property type="component" value="Unassembled WGS sequence"/>
</dbReference>
<evidence type="ECO:0000313" key="2">
    <source>
        <dbReference type="Proteomes" id="UP001054945"/>
    </source>
</evidence>
<protein>
    <submittedName>
        <fullName evidence="1">Uncharacterized protein</fullName>
    </submittedName>
</protein>
<name>A0AAV4NW92_CAEEX</name>
<comment type="caution">
    <text evidence="1">The sequence shown here is derived from an EMBL/GenBank/DDBJ whole genome shotgun (WGS) entry which is preliminary data.</text>
</comment>
<reference evidence="1 2" key="1">
    <citation type="submission" date="2021-06" db="EMBL/GenBank/DDBJ databases">
        <title>Caerostris extrusa draft genome.</title>
        <authorList>
            <person name="Kono N."/>
            <person name="Arakawa K."/>
        </authorList>
    </citation>
    <scope>NUCLEOTIDE SEQUENCE [LARGE SCALE GENOMIC DNA]</scope>
</reference>
<evidence type="ECO:0000313" key="1">
    <source>
        <dbReference type="EMBL" id="GIX89170.1"/>
    </source>
</evidence>
<sequence>MDNLKWSECDIKPHIIRGIYFYIFQLYRHLDHLGKTAETRSKLFSCTAARKGSENRERKRRPSCYSQRRSGLQITKEKVALEITFPYWHKTNVDGYRLYKPIVRTGFN</sequence>
<dbReference type="EMBL" id="BPLR01003832">
    <property type="protein sequence ID" value="GIX89170.1"/>
    <property type="molecule type" value="Genomic_DNA"/>
</dbReference>
<keyword evidence="2" id="KW-1185">Reference proteome</keyword>
<accession>A0AAV4NW92</accession>